<evidence type="ECO:0000256" key="4">
    <source>
        <dbReference type="ARBA" id="ARBA00022723"/>
    </source>
</evidence>
<evidence type="ECO:0000313" key="15">
    <source>
        <dbReference type="Proteomes" id="UP000472276"/>
    </source>
</evidence>
<protein>
    <recommendedName>
        <fullName evidence="16">Cytochrome P450 family 4 subfamily F member 8</fullName>
    </recommendedName>
</protein>
<comment type="catalytic activity">
    <reaction evidence="11">
        <text>androst-4-ene-3,17-dione + 3 reduced [NADPH--hemoprotein reductase] + 3 O2 = estrone + formate + 3 oxidized [NADPH--hemoprotein reductase] + 4 H2O + 4 H(+)</text>
        <dbReference type="Rhea" id="RHEA:38195"/>
        <dbReference type="Rhea" id="RHEA-COMP:11964"/>
        <dbReference type="Rhea" id="RHEA-COMP:11965"/>
        <dbReference type="ChEBI" id="CHEBI:15377"/>
        <dbReference type="ChEBI" id="CHEBI:15378"/>
        <dbReference type="ChEBI" id="CHEBI:15379"/>
        <dbReference type="ChEBI" id="CHEBI:15740"/>
        <dbReference type="ChEBI" id="CHEBI:16422"/>
        <dbReference type="ChEBI" id="CHEBI:17263"/>
        <dbReference type="ChEBI" id="CHEBI:57618"/>
        <dbReference type="ChEBI" id="CHEBI:58210"/>
        <dbReference type="EC" id="1.14.14.14"/>
    </reaction>
</comment>
<keyword evidence="5" id="KW-0256">Endoplasmic reticulum</keyword>
<keyword evidence="13" id="KW-0560">Oxidoreductase</keyword>
<dbReference type="GO" id="GO:0005789">
    <property type="term" value="C:endoplasmic reticulum membrane"/>
    <property type="evidence" value="ECO:0007669"/>
    <property type="project" value="UniProtKB-SubCell"/>
</dbReference>
<comment type="subcellular location">
    <subcellularLocation>
        <location evidence="1">Endoplasmic reticulum membrane</location>
    </subcellularLocation>
</comment>
<dbReference type="InterPro" id="IPR050196">
    <property type="entry name" value="Cytochrome_P450_Monoox"/>
</dbReference>
<name>A0A668VYG6_OREAU</name>
<evidence type="ECO:0000256" key="9">
    <source>
        <dbReference type="ARBA" id="ARBA00037202"/>
    </source>
</evidence>
<evidence type="ECO:0000256" key="8">
    <source>
        <dbReference type="ARBA" id="ARBA00023136"/>
    </source>
</evidence>
<dbReference type="AlphaFoldDB" id="A0A668VYG6"/>
<dbReference type="GO" id="GO:0070330">
    <property type="term" value="F:aromatase activity"/>
    <property type="evidence" value="ECO:0007669"/>
    <property type="project" value="UniProtKB-EC"/>
</dbReference>
<evidence type="ECO:0000313" key="14">
    <source>
        <dbReference type="Ensembl" id="ENSOABP00000055709.2"/>
    </source>
</evidence>
<dbReference type="PROSITE" id="PS00086">
    <property type="entry name" value="CYTOCHROME_P450"/>
    <property type="match status" value="1"/>
</dbReference>
<reference evidence="14" key="2">
    <citation type="submission" date="2025-09" db="UniProtKB">
        <authorList>
            <consortium name="Ensembl"/>
        </authorList>
    </citation>
    <scope>IDENTIFICATION</scope>
</reference>
<reference evidence="14" key="1">
    <citation type="submission" date="2025-08" db="UniProtKB">
        <authorList>
            <consortium name="Ensembl"/>
        </authorList>
    </citation>
    <scope>IDENTIFICATION</scope>
</reference>
<comment type="catalytic activity">
    <reaction evidence="10">
        <text>testosterone + 3 reduced [NADPH--hemoprotein reductase] + 3 O2 = 17beta-estradiol + formate + 3 oxidized [NADPH--hemoprotein reductase] + 4 H2O + 4 H(+)</text>
        <dbReference type="Rhea" id="RHEA:38191"/>
        <dbReference type="Rhea" id="RHEA-COMP:11964"/>
        <dbReference type="Rhea" id="RHEA-COMP:11965"/>
        <dbReference type="ChEBI" id="CHEBI:15377"/>
        <dbReference type="ChEBI" id="CHEBI:15378"/>
        <dbReference type="ChEBI" id="CHEBI:15379"/>
        <dbReference type="ChEBI" id="CHEBI:15740"/>
        <dbReference type="ChEBI" id="CHEBI:16469"/>
        <dbReference type="ChEBI" id="CHEBI:17347"/>
        <dbReference type="ChEBI" id="CHEBI:57618"/>
        <dbReference type="ChEBI" id="CHEBI:58210"/>
        <dbReference type="EC" id="1.14.14.14"/>
    </reaction>
</comment>
<organism evidence="14 15">
    <name type="scientific">Oreochromis aureus</name>
    <name type="common">Israeli tilapia</name>
    <name type="synonym">Chromis aureus</name>
    <dbReference type="NCBI Taxonomy" id="47969"/>
    <lineage>
        <taxon>Eukaryota</taxon>
        <taxon>Metazoa</taxon>
        <taxon>Chordata</taxon>
        <taxon>Craniata</taxon>
        <taxon>Vertebrata</taxon>
        <taxon>Euteleostomi</taxon>
        <taxon>Actinopterygii</taxon>
        <taxon>Neopterygii</taxon>
        <taxon>Teleostei</taxon>
        <taxon>Neoteleostei</taxon>
        <taxon>Acanthomorphata</taxon>
        <taxon>Ovalentaria</taxon>
        <taxon>Cichlomorphae</taxon>
        <taxon>Cichliformes</taxon>
        <taxon>Cichlidae</taxon>
        <taxon>African cichlids</taxon>
        <taxon>Pseudocrenilabrinae</taxon>
        <taxon>Oreochromini</taxon>
        <taxon>Oreochromis</taxon>
    </lineage>
</organism>
<evidence type="ECO:0000256" key="11">
    <source>
        <dbReference type="ARBA" id="ARBA00048642"/>
    </source>
</evidence>
<evidence type="ECO:0000256" key="5">
    <source>
        <dbReference type="ARBA" id="ARBA00022824"/>
    </source>
</evidence>
<evidence type="ECO:0000256" key="10">
    <source>
        <dbReference type="ARBA" id="ARBA00047938"/>
    </source>
</evidence>
<dbReference type="Gene3D" id="1.10.630.10">
    <property type="entry name" value="Cytochrome P450"/>
    <property type="match status" value="1"/>
</dbReference>
<comment type="cofactor">
    <cofactor evidence="12">
        <name>heme</name>
        <dbReference type="ChEBI" id="CHEBI:30413"/>
    </cofactor>
</comment>
<evidence type="ECO:0000256" key="13">
    <source>
        <dbReference type="RuleBase" id="RU000461"/>
    </source>
</evidence>
<dbReference type="GO" id="GO:0005506">
    <property type="term" value="F:iron ion binding"/>
    <property type="evidence" value="ECO:0007669"/>
    <property type="project" value="InterPro"/>
</dbReference>
<evidence type="ECO:0000256" key="1">
    <source>
        <dbReference type="ARBA" id="ARBA00004586"/>
    </source>
</evidence>
<keyword evidence="15" id="KW-1185">Reference proteome</keyword>
<dbReference type="InterPro" id="IPR036396">
    <property type="entry name" value="Cyt_P450_sf"/>
</dbReference>
<feature type="binding site" description="axial binding residue" evidence="12">
    <location>
        <position position="519"/>
    </location>
    <ligand>
        <name>heme</name>
        <dbReference type="ChEBI" id="CHEBI:30413"/>
    </ligand>
    <ligandPart>
        <name>Fe</name>
        <dbReference type="ChEBI" id="CHEBI:18248"/>
    </ligandPart>
</feature>
<evidence type="ECO:0000256" key="12">
    <source>
        <dbReference type="PIRSR" id="PIRSR602403-1"/>
    </source>
</evidence>
<dbReference type="Proteomes" id="UP000472276">
    <property type="component" value="Unassembled WGS sequence"/>
</dbReference>
<gene>
    <name evidence="14" type="primary">CYP4F8</name>
</gene>
<dbReference type="OMA" id="HEPNWQL"/>
<dbReference type="PANTHER" id="PTHR24291:SF210">
    <property type="entry name" value="CYTOCHROME P450 FAMILY 4 SUBFAMILY F MEMBER 11"/>
    <property type="match status" value="1"/>
</dbReference>
<keyword evidence="4 12" id="KW-0479">Metal-binding</keyword>
<keyword evidence="8" id="KW-0472">Membrane</keyword>
<dbReference type="SUPFAM" id="SSF48264">
    <property type="entry name" value="Cytochrome P450"/>
    <property type="match status" value="1"/>
</dbReference>
<dbReference type="InterPro" id="IPR002403">
    <property type="entry name" value="Cyt_P450_E_grp-IV"/>
</dbReference>
<evidence type="ECO:0000256" key="7">
    <source>
        <dbReference type="ARBA" id="ARBA00023033"/>
    </source>
</evidence>
<dbReference type="InterPro" id="IPR001128">
    <property type="entry name" value="Cyt_P450"/>
</dbReference>
<evidence type="ECO:0000256" key="3">
    <source>
        <dbReference type="ARBA" id="ARBA00022617"/>
    </source>
</evidence>
<dbReference type="InterPro" id="IPR017972">
    <property type="entry name" value="Cyt_P450_CS"/>
</dbReference>
<dbReference type="FunFam" id="1.10.630.10:FF:000005">
    <property type="entry name" value="cytochrome P450 4F22 isoform X2"/>
    <property type="match status" value="1"/>
</dbReference>
<evidence type="ECO:0000256" key="6">
    <source>
        <dbReference type="ARBA" id="ARBA00023004"/>
    </source>
</evidence>
<comment type="similarity">
    <text evidence="2 13">Belongs to the cytochrome P450 family.</text>
</comment>
<dbReference type="PANTHER" id="PTHR24291">
    <property type="entry name" value="CYTOCHROME P450 FAMILY 4"/>
    <property type="match status" value="1"/>
</dbReference>
<accession>A0A668VYG6</accession>
<proteinExistence type="inferred from homology"/>
<dbReference type="GO" id="GO:0020037">
    <property type="term" value="F:heme binding"/>
    <property type="evidence" value="ECO:0007669"/>
    <property type="project" value="InterPro"/>
</dbReference>
<keyword evidence="6 12" id="KW-0408">Iron</keyword>
<comment type="function">
    <text evidence="9">Catalyzes the formation of aromatic C18 estrogens from C19 androgens.</text>
</comment>
<keyword evidence="3 12" id="KW-0349">Heme</keyword>
<dbReference type="PRINTS" id="PR00385">
    <property type="entry name" value="P450"/>
</dbReference>
<dbReference type="Ensembl" id="ENSOABT00000057121.2">
    <property type="protein sequence ID" value="ENSOABP00000055709.2"/>
    <property type="gene ID" value="ENSOABG00000035044.1"/>
</dbReference>
<sequence length="580" mass="66900">MTLLHTVLALVLSWTGLYSVLYIFSIGLITVVALWTARLLLRHAWYTHKLSCFSKPQTRSWLLGHLGKMQSTEEGLQRVDDLVQTYKHSCCWFIGPFYHLVRLFHPDYVKPLLMAAASITVKDELIYHHLQPWLGKSDISVFLIHGYKIGSVSIFFNYPVLIEGRKYRKELFLQTLFFLSGNSVLISNGEVWSRKRRLLTPAFHFDILKSYIAVFNSSAKTMHDKWCRLVAEGKTNLEMFDHVSLMTLDSLLKCAFSYDSNCQESSSEYVSAIVELSDLIIERREKNILHHWDWIYWKTQQGKQFKQALNTVHRFTRDVVEKRHTLLNQQRETETQSEIAPTAQKRKDFVDILLLTKDEDGQGLTDEEMQAEANTFMFAGHDTTASAICWTLYNLARHEHYQEKCRQEVMDLMEGRDGQEIEWEDLSNLPFTTMCIKESLRLHSPVQAVTRSYTQDMVLPGNRTVPAGTICLVSIYGTHHNPTVWTNPHEYDPQRFDPSNKKSQTSHAFIPFSSGPRNCIGQKFAMAELRVVVALTLLRFRLTPGVNPELGSSRVRRLPQLVLRAEGGLWLQLEPLNTPT</sequence>
<evidence type="ECO:0008006" key="16">
    <source>
        <dbReference type="Google" id="ProtNLM"/>
    </source>
</evidence>
<dbReference type="PRINTS" id="PR00465">
    <property type="entry name" value="EP450IV"/>
</dbReference>
<keyword evidence="7 13" id="KW-0503">Monooxygenase</keyword>
<evidence type="ECO:0000256" key="2">
    <source>
        <dbReference type="ARBA" id="ARBA00010617"/>
    </source>
</evidence>
<dbReference type="Pfam" id="PF00067">
    <property type="entry name" value="p450"/>
    <property type="match status" value="1"/>
</dbReference>